<dbReference type="InterPro" id="IPR040596">
    <property type="entry name" value="RNase_II_C_S1"/>
</dbReference>
<dbReference type="Pfam" id="PF00773">
    <property type="entry name" value="RNB"/>
    <property type="match status" value="1"/>
</dbReference>
<dbReference type="InterPro" id="IPR012340">
    <property type="entry name" value="NA-bd_OB-fold"/>
</dbReference>
<dbReference type="SUPFAM" id="SSF50249">
    <property type="entry name" value="Nucleic acid-binding proteins"/>
    <property type="match status" value="1"/>
</dbReference>
<accession>A0ABW2GK91</accession>
<dbReference type="PANTHER" id="PTHR23355">
    <property type="entry name" value="RIBONUCLEASE"/>
    <property type="match status" value="1"/>
</dbReference>
<dbReference type="SMART" id="SM00955">
    <property type="entry name" value="RNB"/>
    <property type="match status" value="1"/>
</dbReference>
<evidence type="ECO:0000259" key="1">
    <source>
        <dbReference type="SMART" id="SM00955"/>
    </source>
</evidence>
<evidence type="ECO:0000313" key="2">
    <source>
        <dbReference type="EMBL" id="MFC7220066.1"/>
    </source>
</evidence>
<evidence type="ECO:0000313" key="3">
    <source>
        <dbReference type="Proteomes" id="UP001596413"/>
    </source>
</evidence>
<dbReference type="EMBL" id="JBHSZO010000028">
    <property type="protein sequence ID" value="MFC7220066.1"/>
    <property type="molecule type" value="Genomic_DNA"/>
</dbReference>
<dbReference type="Pfam" id="PF18614">
    <property type="entry name" value="RNase_II_C_S1"/>
    <property type="match status" value="1"/>
</dbReference>
<proteinExistence type="predicted"/>
<feature type="domain" description="RNB" evidence="1">
    <location>
        <begin position="52"/>
        <end position="370"/>
    </location>
</feature>
<organism evidence="2 3">
    <name type="scientific">Streptomyces polyrhachis</name>
    <dbReference type="NCBI Taxonomy" id="1282885"/>
    <lineage>
        <taxon>Bacteria</taxon>
        <taxon>Bacillati</taxon>
        <taxon>Actinomycetota</taxon>
        <taxon>Actinomycetes</taxon>
        <taxon>Kitasatosporales</taxon>
        <taxon>Streptomycetaceae</taxon>
        <taxon>Streptomyces</taxon>
    </lineage>
</organism>
<dbReference type="Proteomes" id="UP001596413">
    <property type="component" value="Unassembled WGS sequence"/>
</dbReference>
<reference evidence="3" key="1">
    <citation type="journal article" date="2019" name="Int. J. Syst. Evol. Microbiol.">
        <title>The Global Catalogue of Microorganisms (GCM) 10K type strain sequencing project: providing services to taxonomists for standard genome sequencing and annotation.</title>
        <authorList>
            <consortium name="The Broad Institute Genomics Platform"/>
            <consortium name="The Broad Institute Genome Sequencing Center for Infectious Disease"/>
            <person name="Wu L."/>
            <person name="Ma J."/>
        </authorList>
    </citation>
    <scope>NUCLEOTIDE SEQUENCE [LARGE SCALE GENOMIC DNA]</scope>
    <source>
        <strain evidence="3">CGMCC 1.13681</strain>
    </source>
</reference>
<comment type="caution">
    <text evidence="2">The sequence shown here is derived from an EMBL/GenBank/DDBJ whole genome shotgun (WGS) entry which is preliminary data.</text>
</comment>
<dbReference type="InterPro" id="IPR001900">
    <property type="entry name" value="RNase_II/R"/>
</dbReference>
<sequence>MPHRRIHHPAPADTPLTRALRDLRIESHVPPDFPPDVAAEAEAAAKTPTLPDRDATDIPFFTLDPPASLDLDQAMYLTRASAGGYRVLYAIADVSAWVHPHSALDEEAHRRRTTLYFPDTRVPLYPPQLSEAAASLLPDQPVPALLWQIDLDSTGTVKTASVERALIRSRARLDYETAQRRIDENTAEEPLALLRDIGLLREEQERTRGGLSLGVPEQEIIRRNGRYELEYRAQLPAEGWNAQISLLTGTVAAELMLQSGTGLLRTLPTATPAAVDALRRTARALDVEWPRDSEYADVVRSLNPQRANHAAFLQQCTTVLRGAGYTAFEGGAPADRLHAAVADEYAHVTAPLRRLADRYAGELALAACAGTEPPGWVLEALPALPEEMAAGAREAARLERQCVDLVEAALMSDRIGEVFEGQVVDVAKNGRGTVQLYEPAVIGRLDPAGGGAPPLGQRVEVRLTAAEPGVSPVRFESAATTAAGRSA</sequence>
<keyword evidence="3" id="KW-1185">Reference proteome</keyword>
<gene>
    <name evidence="2" type="ORF">ACFQLX_18125</name>
</gene>
<protein>
    <submittedName>
        <fullName evidence="2">RNB domain-containing ribonuclease</fullName>
    </submittedName>
</protein>
<dbReference type="RefSeq" id="WP_386416459.1">
    <property type="nucleotide sequence ID" value="NZ_JBHSZO010000028.1"/>
</dbReference>
<dbReference type="InterPro" id="IPR050180">
    <property type="entry name" value="RNR_Ribonuclease"/>
</dbReference>
<name>A0ABW2GK91_9ACTN</name>
<dbReference type="PANTHER" id="PTHR23355:SF9">
    <property type="entry name" value="DIS3-LIKE EXONUCLEASE 2"/>
    <property type="match status" value="1"/>
</dbReference>